<sequence>MFKAFKKSMVHEFEMIDIGLMAQFLGLKVVQKEEGIFISQSNYAKYILERFKMESCNPISTLVENEVELRKSKVGNVDSTYFKSLVGSLRYMETPNQSHLIAAKRILRYIKETINEDTSFTWSSKKQLIVTLSSYEAEYVTANSAVCHLIWLRNMLKHLGFPQENPTEIYIDNRSVITLAKNPVYHERSKHINTRHHFIREHVKNKEVELISCKTNDQVADIFTKPLKGEIFIMLKFMLGMTSLN</sequence>
<proteinExistence type="predicted"/>
<protein>
    <submittedName>
        <fullName evidence="1">Uncharacterized protein</fullName>
    </submittedName>
</protein>
<gene>
    <name evidence="1" type="ORF">D5086_000609</name>
</gene>
<organism evidence="1 2">
    <name type="scientific">Populus alba</name>
    <name type="common">White poplar</name>
    <dbReference type="NCBI Taxonomy" id="43335"/>
    <lineage>
        <taxon>Eukaryota</taxon>
        <taxon>Viridiplantae</taxon>
        <taxon>Streptophyta</taxon>
        <taxon>Embryophyta</taxon>
        <taxon>Tracheophyta</taxon>
        <taxon>Spermatophyta</taxon>
        <taxon>Magnoliopsida</taxon>
        <taxon>eudicotyledons</taxon>
        <taxon>Gunneridae</taxon>
        <taxon>Pentapetalae</taxon>
        <taxon>rosids</taxon>
        <taxon>fabids</taxon>
        <taxon>Malpighiales</taxon>
        <taxon>Salicaceae</taxon>
        <taxon>Saliceae</taxon>
        <taxon>Populus</taxon>
    </lineage>
</organism>
<evidence type="ECO:0000313" key="2">
    <source>
        <dbReference type="Proteomes" id="UP000309997"/>
    </source>
</evidence>
<dbReference type="EMBL" id="RCHU02000001">
    <property type="protein sequence ID" value="KAL3609589.1"/>
    <property type="molecule type" value="Genomic_DNA"/>
</dbReference>
<dbReference type="Proteomes" id="UP000309997">
    <property type="component" value="Unassembled WGS sequence"/>
</dbReference>
<accession>A0ACC4CX42</accession>
<evidence type="ECO:0000313" key="1">
    <source>
        <dbReference type="EMBL" id="KAL3609589.1"/>
    </source>
</evidence>
<keyword evidence="2" id="KW-1185">Reference proteome</keyword>
<reference evidence="1 2" key="1">
    <citation type="journal article" date="2024" name="Plant Biotechnol. J.">
        <title>Genome and CRISPR/Cas9 system of a widespread forest tree (Populus alba) in the world.</title>
        <authorList>
            <person name="Liu Y.J."/>
            <person name="Jiang P.F."/>
            <person name="Han X.M."/>
            <person name="Li X.Y."/>
            <person name="Wang H.M."/>
            <person name="Wang Y.J."/>
            <person name="Wang X.X."/>
            <person name="Zeng Q.Y."/>
        </authorList>
    </citation>
    <scope>NUCLEOTIDE SEQUENCE [LARGE SCALE GENOMIC DNA]</scope>
    <source>
        <strain evidence="2">cv. PAL-ZL1</strain>
    </source>
</reference>
<comment type="caution">
    <text evidence="1">The sequence shown here is derived from an EMBL/GenBank/DDBJ whole genome shotgun (WGS) entry which is preliminary data.</text>
</comment>
<name>A0ACC4CX42_POPAL</name>